<evidence type="ECO:0000313" key="4">
    <source>
        <dbReference type="EMBL" id="MEQ6289758.1"/>
    </source>
</evidence>
<dbReference type="Pfam" id="PF00990">
    <property type="entry name" value="GGDEF"/>
    <property type="match status" value="1"/>
</dbReference>
<sequence length="637" mass="68407">MKRVSLIQQLWFLVVAAVVLAAAGSLAANLYNARNYLEQQLAAQSADAANSLALLITQNHADKAMGETLVNAAFDQGHFRSITWLDAAGKPTVQRINAAQFGGAPQWFRQIFPLSSTPARAMVSSGWMQAGVVEVESEAGYAYASLWQGALTVSFWVAIAGIVVGLIGSLGVGTIRRQLLAVVDQAKAITQRRFVTIPEPDGPEMGRLAQAMNAMVTRVKAMFEEEASRLEEMRQQINFDKVTALANRDYFMGRLGATLGEQDVAQEVLVLMRIGALAELNAHLGRPLTDEMLAQFGRSLRNSQRFGDDSLAARLNGADFALLAQQSHFDADKVAALHDELAALLSSFAGEAVVLAMAATDLRPGDSIRDVMSRLDAALALAEVNGGTRVEIAGSNVNKPLALTAERWGGLLDQALASSEFKLVRFAVRNAHGGLLHEEAPLRLKQGDDWLPAGQFLPMAIRTRRVAALDLAAVGLALTQLAADPACPGLGVNLAAESLDDDSFVAQLAALVRNQRQAAARLWLEMAEAGVVPRFERFRALCLALEELPCKIGVEHFGRQFSLIGQLHDLGIDYLKVDGSFVQQIEQHNGNQTFLKGVCNIAHNIGLGVVAEGVKTEQEASMLFALGFDGVTGPGVK</sequence>
<gene>
    <name evidence="4" type="ORF">ABNW52_03930</name>
</gene>
<dbReference type="InterPro" id="IPR003660">
    <property type="entry name" value="HAMP_dom"/>
</dbReference>
<dbReference type="Gene3D" id="3.20.20.450">
    <property type="entry name" value="EAL domain"/>
    <property type="match status" value="1"/>
</dbReference>
<evidence type="ECO:0000259" key="1">
    <source>
        <dbReference type="PROSITE" id="PS50883"/>
    </source>
</evidence>
<dbReference type="Gene3D" id="6.20.270.20">
    <property type="entry name" value="LapD/MoxY periplasmic domain"/>
    <property type="match status" value="1"/>
</dbReference>
<dbReference type="PANTHER" id="PTHR33121:SF23">
    <property type="entry name" value="CYCLIC DI-GMP PHOSPHODIESTERASE PDEB"/>
    <property type="match status" value="1"/>
</dbReference>
<dbReference type="InterPro" id="IPR029787">
    <property type="entry name" value="Nucleotide_cyclase"/>
</dbReference>
<dbReference type="SUPFAM" id="SSF141868">
    <property type="entry name" value="EAL domain-like"/>
    <property type="match status" value="1"/>
</dbReference>
<keyword evidence="5" id="KW-1185">Reference proteome</keyword>
<dbReference type="Gene3D" id="3.30.110.200">
    <property type="match status" value="1"/>
</dbReference>
<dbReference type="EMBL" id="JBEFLD010000002">
    <property type="protein sequence ID" value="MEQ6289758.1"/>
    <property type="molecule type" value="Genomic_DNA"/>
</dbReference>
<dbReference type="SMART" id="SM00267">
    <property type="entry name" value="GGDEF"/>
    <property type="match status" value="1"/>
</dbReference>
<dbReference type="SMART" id="SM00304">
    <property type="entry name" value="HAMP"/>
    <property type="match status" value="1"/>
</dbReference>
<evidence type="ECO:0000259" key="3">
    <source>
        <dbReference type="PROSITE" id="PS50887"/>
    </source>
</evidence>
<dbReference type="InterPro" id="IPR050706">
    <property type="entry name" value="Cyclic-di-GMP_PDE-like"/>
</dbReference>
<dbReference type="PANTHER" id="PTHR33121">
    <property type="entry name" value="CYCLIC DI-GMP PHOSPHODIESTERASE PDEF"/>
    <property type="match status" value="1"/>
</dbReference>
<dbReference type="CDD" id="cd06225">
    <property type="entry name" value="HAMP"/>
    <property type="match status" value="1"/>
</dbReference>
<feature type="domain" description="EAL" evidence="1">
    <location>
        <begin position="405"/>
        <end position="637"/>
    </location>
</feature>
<dbReference type="Pfam" id="PF16448">
    <property type="entry name" value="LapD_MoxY_N"/>
    <property type="match status" value="1"/>
</dbReference>
<protein>
    <submittedName>
        <fullName evidence="4">EAL domain-containing protein</fullName>
    </submittedName>
</protein>
<accession>A0ABV1M0S4</accession>
<dbReference type="Gene3D" id="3.30.70.270">
    <property type="match status" value="1"/>
</dbReference>
<evidence type="ECO:0000259" key="2">
    <source>
        <dbReference type="PROSITE" id="PS50885"/>
    </source>
</evidence>
<dbReference type="InterPro" id="IPR042461">
    <property type="entry name" value="LapD_MoxY_peri_C"/>
</dbReference>
<dbReference type="PROSITE" id="PS50885">
    <property type="entry name" value="HAMP"/>
    <property type="match status" value="1"/>
</dbReference>
<proteinExistence type="predicted"/>
<dbReference type="PROSITE" id="PS50883">
    <property type="entry name" value="EAL"/>
    <property type="match status" value="1"/>
</dbReference>
<dbReference type="RefSeq" id="WP_349584302.1">
    <property type="nucleotide sequence ID" value="NZ_JBEFLD010000002.1"/>
</dbReference>
<dbReference type="InterPro" id="IPR035919">
    <property type="entry name" value="EAL_sf"/>
</dbReference>
<dbReference type="InterPro" id="IPR043128">
    <property type="entry name" value="Rev_trsase/Diguanyl_cyclase"/>
</dbReference>
<reference evidence="4" key="1">
    <citation type="submission" date="2024-06" db="EMBL/GenBank/DDBJ databases">
        <title>Genome sequence of Vogesella sp. MAHUQ-64.</title>
        <authorList>
            <person name="Huq M.A."/>
        </authorList>
    </citation>
    <scope>NUCLEOTIDE SEQUENCE</scope>
    <source>
        <strain evidence="4">MAHUQ-64</strain>
    </source>
</reference>
<dbReference type="PROSITE" id="PS50887">
    <property type="entry name" value="GGDEF"/>
    <property type="match status" value="1"/>
</dbReference>
<comment type="caution">
    <text evidence="4">The sequence shown here is derived from an EMBL/GenBank/DDBJ whole genome shotgun (WGS) entry which is preliminary data.</text>
</comment>
<dbReference type="InterPro" id="IPR001633">
    <property type="entry name" value="EAL_dom"/>
</dbReference>
<dbReference type="Pfam" id="PF00563">
    <property type="entry name" value="EAL"/>
    <property type="match status" value="1"/>
</dbReference>
<dbReference type="SUPFAM" id="SSF55073">
    <property type="entry name" value="Nucleotide cyclase"/>
    <property type="match status" value="1"/>
</dbReference>
<feature type="domain" description="GGDEF" evidence="3">
    <location>
        <begin position="265"/>
        <end position="395"/>
    </location>
</feature>
<dbReference type="CDD" id="cd01948">
    <property type="entry name" value="EAL"/>
    <property type="match status" value="1"/>
</dbReference>
<name>A0ABV1M0S4_9NEIS</name>
<organism evidence="4 5">
    <name type="scientific">Vogesella oryzagri</name>
    <dbReference type="NCBI Taxonomy" id="3160864"/>
    <lineage>
        <taxon>Bacteria</taxon>
        <taxon>Pseudomonadati</taxon>
        <taxon>Pseudomonadota</taxon>
        <taxon>Betaproteobacteria</taxon>
        <taxon>Neisseriales</taxon>
        <taxon>Chromobacteriaceae</taxon>
        <taxon>Vogesella</taxon>
    </lineage>
</organism>
<dbReference type="InterPro" id="IPR000160">
    <property type="entry name" value="GGDEF_dom"/>
</dbReference>
<evidence type="ECO:0000313" key="5">
    <source>
        <dbReference type="Proteomes" id="UP001433638"/>
    </source>
</evidence>
<dbReference type="InterPro" id="IPR032244">
    <property type="entry name" value="LapD_MoxY_N"/>
</dbReference>
<dbReference type="SMART" id="SM00052">
    <property type="entry name" value="EAL"/>
    <property type="match status" value="1"/>
</dbReference>
<feature type="domain" description="HAMP" evidence="2">
    <location>
        <begin position="173"/>
        <end position="224"/>
    </location>
</feature>
<dbReference type="Proteomes" id="UP001433638">
    <property type="component" value="Unassembled WGS sequence"/>
</dbReference>